<evidence type="ECO:0000256" key="1">
    <source>
        <dbReference type="SAM" id="MobiDB-lite"/>
    </source>
</evidence>
<feature type="region of interest" description="Disordered" evidence="1">
    <location>
        <begin position="127"/>
        <end position="155"/>
    </location>
</feature>
<gene>
    <name evidence="2" type="ORF">RHS01_08144</name>
</gene>
<evidence type="ECO:0000313" key="3">
    <source>
        <dbReference type="Proteomes" id="UP000614334"/>
    </source>
</evidence>
<reference evidence="2" key="1">
    <citation type="submission" date="2020-09" db="EMBL/GenBank/DDBJ databases">
        <title>Comparative genome analyses of four rice-infecting Rhizoctonia solani isolates reveal extensive enrichment of homogalacturonan modification genes.</title>
        <authorList>
            <person name="Lee D.-Y."/>
            <person name="Jeon J."/>
            <person name="Kim K.-T."/>
            <person name="Cheong K."/>
            <person name="Song H."/>
            <person name="Choi G."/>
            <person name="Ko J."/>
            <person name="Opiyo S.O."/>
            <person name="Zuo S."/>
            <person name="Madhav S."/>
            <person name="Lee Y.-H."/>
            <person name="Wang G.-L."/>
        </authorList>
    </citation>
    <scope>NUCLEOTIDE SEQUENCE</scope>
    <source>
        <strain evidence="2">AG1-IA B2</strain>
    </source>
</reference>
<accession>A0A8H7M2A2</accession>
<evidence type="ECO:0000313" key="2">
    <source>
        <dbReference type="EMBL" id="KAF8751937.1"/>
    </source>
</evidence>
<protein>
    <submittedName>
        <fullName evidence="2">Uncharacterized protein</fullName>
    </submittedName>
</protein>
<dbReference type="Proteomes" id="UP000614334">
    <property type="component" value="Unassembled WGS sequence"/>
</dbReference>
<organism evidence="2 3">
    <name type="scientific">Rhizoctonia solani</name>
    <dbReference type="NCBI Taxonomy" id="456999"/>
    <lineage>
        <taxon>Eukaryota</taxon>
        <taxon>Fungi</taxon>
        <taxon>Dikarya</taxon>
        <taxon>Basidiomycota</taxon>
        <taxon>Agaricomycotina</taxon>
        <taxon>Agaricomycetes</taxon>
        <taxon>Cantharellales</taxon>
        <taxon>Ceratobasidiaceae</taxon>
        <taxon>Rhizoctonia</taxon>
    </lineage>
</organism>
<comment type="caution">
    <text evidence="2">The sequence shown here is derived from an EMBL/GenBank/DDBJ whole genome shotgun (WGS) entry which is preliminary data.</text>
</comment>
<feature type="region of interest" description="Disordered" evidence="1">
    <location>
        <begin position="277"/>
        <end position="322"/>
    </location>
</feature>
<name>A0A8H7M2A2_9AGAM</name>
<dbReference type="AlphaFoldDB" id="A0A8H7M2A2"/>
<proteinExistence type="predicted"/>
<sequence>MNHSSASIAIDGVFSPAQLATFSEFDRVIKAGERFEPGEHAVVYGMFCRIRENSREAALTHHNTNPYFAVHNNPNFLFGAYPTAYPMNPYGPPMATPTPQPIYRHSGGHMTNPGPYPYGKPKSKYWKRSWGDRGPKSGSRPYAGPRQGTKTRAEEHATPAMSQYMDQLQAQAVANAFSHPDALDMTVVGSALPNTSGYPFAPQATTWGDVMSMTGTPRAHFPALTATTNDTARQDIRMSTTRDLKIAAQVAMLNSIEAPGGVPNGANVGSQGAIGGAGTGVGARKEDQDIEMTANHTRDTNTTEEAGGGEEASPIVAREGEC</sequence>
<dbReference type="EMBL" id="JACYCF010000017">
    <property type="protein sequence ID" value="KAF8751937.1"/>
    <property type="molecule type" value="Genomic_DNA"/>
</dbReference>